<protein>
    <submittedName>
        <fullName evidence="1">YkgJ family cysteine cluster protein</fullName>
    </submittedName>
</protein>
<dbReference type="Proteomes" id="UP000606870">
    <property type="component" value="Unassembled WGS sequence"/>
</dbReference>
<dbReference type="Pfam" id="PF03692">
    <property type="entry name" value="CxxCxxCC"/>
    <property type="match status" value="1"/>
</dbReference>
<dbReference type="RefSeq" id="WP_186503990.1">
    <property type="nucleotide sequence ID" value="NZ_JACOGK010000030.1"/>
</dbReference>
<proteinExistence type="predicted"/>
<organism evidence="1 2">
    <name type="scientific">Megasphaera hominis</name>
    <dbReference type="NCBI Taxonomy" id="159836"/>
    <lineage>
        <taxon>Bacteria</taxon>
        <taxon>Bacillati</taxon>
        <taxon>Bacillota</taxon>
        <taxon>Negativicutes</taxon>
        <taxon>Veillonellales</taxon>
        <taxon>Veillonellaceae</taxon>
        <taxon>Megasphaera</taxon>
    </lineage>
</organism>
<name>A0ABR6VJT0_9FIRM</name>
<evidence type="ECO:0000313" key="1">
    <source>
        <dbReference type="EMBL" id="MBC3537537.1"/>
    </source>
</evidence>
<reference evidence="1 2" key="1">
    <citation type="submission" date="2020-08" db="EMBL/GenBank/DDBJ databases">
        <authorList>
            <person name="Liu C."/>
            <person name="Sun Q."/>
        </authorList>
    </citation>
    <scope>NUCLEOTIDE SEQUENCE [LARGE SCALE GENOMIC DNA]</scope>
    <source>
        <strain evidence="1 2">NSJ-59</strain>
    </source>
</reference>
<dbReference type="EMBL" id="JACOGK010000030">
    <property type="protein sequence ID" value="MBC3537537.1"/>
    <property type="molecule type" value="Genomic_DNA"/>
</dbReference>
<comment type="caution">
    <text evidence="1">The sequence shown here is derived from an EMBL/GenBank/DDBJ whole genome shotgun (WGS) entry which is preliminary data.</text>
</comment>
<evidence type="ECO:0000313" key="2">
    <source>
        <dbReference type="Proteomes" id="UP000606870"/>
    </source>
</evidence>
<gene>
    <name evidence="1" type="ORF">H8J70_09760</name>
</gene>
<keyword evidence="2" id="KW-1185">Reference proteome</keyword>
<accession>A0ABR6VJT0</accession>
<dbReference type="InterPro" id="IPR005358">
    <property type="entry name" value="Puta_zinc/iron-chelating_dom"/>
</dbReference>
<sequence>MELKFPCLACGLCCRRAGTVPYLADQAAEDGVCSHLDRQTQRCTIYTRRPLICNVAAMYDACFKEHISEREYIRENLRICRDLIAQSGTPEQLRQIVDLFKKYEIT</sequence>